<gene>
    <name evidence="2" type="ORF">FN846DRAFT_942104</name>
</gene>
<evidence type="ECO:0000313" key="3">
    <source>
        <dbReference type="Proteomes" id="UP000326924"/>
    </source>
</evidence>
<evidence type="ECO:0000256" key="1">
    <source>
        <dbReference type="SAM" id="MobiDB-lite"/>
    </source>
</evidence>
<dbReference type="AlphaFoldDB" id="A0A5J5F1C1"/>
<feature type="region of interest" description="Disordered" evidence="1">
    <location>
        <begin position="44"/>
        <end position="73"/>
    </location>
</feature>
<sequence>MSTLSMLLPRPLLQFCLPFPLKTSIHQRSQQLVQSFPSFPVWTKQIPLNPPSPKKKTKTKNKHKTKTSNNPRY</sequence>
<protein>
    <submittedName>
        <fullName evidence="2">Uncharacterized protein</fullName>
    </submittedName>
</protein>
<keyword evidence="3" id="KW-1185">Reference proteome</keyword>
<feature type="compositionally biased region" description="Basic residues" evidence="1">
    <location>
        <begin position="53"/>
        <end position="66"/>
    </location>
</feature>
<name>A0A5J5F1C1_9PEZI</name>
<dbReference type="Proteomes" id="UP000326924">
    <property type="component" value="Unassembled WGS sequence"/>
</dbReference>
<evidence type="ECO:0000313" key="2">
    <source>
        <dbReference type="EMBL" id="KAA8909551.1"/>
    </source>
</evidence>
<comment type="caution">
    <text evidence="2">The sequence shown here is derived from an EMBL/GenBank/DDBJ whole genome shotgun (WGS) entry which is preliminary data.</text>
</comment>
<proteinExistence type="predicted"/>
<dbReference type="InParanoid" id="A0A5J5F1C1"/>
<reference evidence="2 3" key="1">
    <citation type="submission" date="2019-09" db="EMBL/GenBank/DDBJ databases">
        <title>Draft genome of the ectomycorrhizal ascomycete Sphaerosporella brunnea.</title>
        <authorList>
            <consortium name="DOE Joint Genome Institute"/>
            <person name="Benucci G.M."/>
            <person name="Marozzi G."/>
            <person name="Antonielli L."/>
            <person name="Sanchez S."/>
            <person name="Marco P."/>
            <person name="Wang X."/>
            <person name="Falini L.B."/>
            <person name="Barry K."/>
            <person name="Haridas S."/>
            <person name="Lipzen A."/>
            <person name="Labutti K."/>
            <person name="Grigoriev I.V."/>
            <person name="Murat C."/>
            <person name="Martin F."/>
            <person name="Albertini E."/>
            <person name="Donnini D."/>
            <person name="Bonito G."/>
        </authorList>
    </citation>
    <scope>NUCLEOTIDE SEQUENCE [LARGE SCALE GENOMIC DNA]</scope>
    <source>
        <strain evidence="2 3">Sb_GMNB300</strain>
    </source>
</reference>
<accession>A0A5J5F1C1</accession>
<dbReference type="EMBL" id="VXIS01000056">
    <property type="protein sequence ID" value="KAA8909551.1"/>
    <property type="molecule type" value="Genomic_DNA"/>
</dbReference>
<organism evidence="2 3">
    <name type="scientific">Sphaerosporella brunnea</name>
    <dbReference type="NCBI Taxonomy" id="1250544"/>
    <lineage>
        <taxon>Eukaryota</taxon>
        <taxon>Fungi</taxon>
        <taxon>Dikarya</taxon>
        <taxon>Ascomycota</taxon>
        <taxon>Pezizomycotina</taxon>
        <taxon>Pezizomycetes</taxon>
        <taxon>Pezizales</taxon>
        <taxon>Pyronemataceae</taxon>
        <taxon>Sphaerosporella</taxon>
    </lineage>
</organism>